<organism evidence="1 2">
    <name type="scientific">Neptunomonas concharum</name>
    <dbReference type="NCBI Taxonomy" id="1031538"/>
    <lineage>
        <taxon>Bacteria</taxon>
        <taxon>Pseudomonadati</taxon>
        <taxon>Pseudomonadota</taxon>
        <taxon>Gammaproteobacteria</taxon>
        <taxon>Oceanospirillales</taxon>
        <taxon>Oceanospirillaceae</taxon>
        <taxon>Neptunomonas</taxon>
    </lineage>
</organism>
<proteinExistence type="predicted"/>
<dbReference type="EMBL" id="CP043869">
    <property type="protein sequence ID" value="QEQ95691.1"/>
    <property type="molecule type" value="Genomic_DNA"/>
</dbReference>
<keyword evidence="2" id="KW-1185">Reference proteome</keyword>
<dbReference type="RefSeq" id="WP_138986395.1">
    <property type="nucleotide sequence ID" value="NZ_CP043869.1"/>
</dbReference>
<reference evidence="1 2" key="1">
    <citation type="journal article" date="2019" name="Biochem. Eng. J.">
        <title>Metabolic engineering of the marine bacteria Neptunomonas concharum for the production of acetoin and meso-2,3-butanediol from acetate.</title>
        <authorList>
            <person name="Li W."/>
            <person name="Pu N."/>
            <person name="Liu C.-X."/>
            <person name="Yuan Q.-P."/>
            <person name="Li Z.-J."/>
        </authorList>
    </citation>
    <scope>NUCLEOTIDE SEQUENCE [LARGE SCALE GENOMIC DNA]</scope>
    <source>
        <strain evidence="1 2">JCM17730</strain>
    </source>
</reference>
<dbReference type="PROSITE" id="PS51257">
    <property type="entry name" value="PROKAR_LIPOPROTEIN"/>
    <property type="match status" value="1"/>
</dbReference>
<name>A0A5P1R8R0_9GAMM</name>
<evidence type="ECO:0000313" key="1">
    <source>
        <dbReference type="EMBL" id="QEQ95691.1"/>
    </source>
</evidence>
<dbReference type="OrthoDB" id="6120709at2"/>
<dbReference type="KEGG" id="ncu:F0U83_02645"/>
<dbReference type="Proteomes" id="UP000324760">
    <property type="component" value="Chromosome"/>
</dbReference>
<evidence type="ECO:0008006" key="3">
    <source>
        <dbReference type="Google" id="ProtNLM"/>
    </source>
</evidence>
<dbReference type="AlphaFoldDB" id="A0A5P1R8R0"/>
<protein>
    <recommendedName>
        <fullName evidence="3">Lipoprotein</fullName>
    </recommendedName>
</protein>
<accession>A0A5P1R8R0</accession>
<gene>
    <name evidence="1" type="ORF">F0U83_02645</name>
</gene>
<evidence type="ECO:0000313" key="2">
    <source>
        <dbReference type="Proteomes" id="UP000324760"/>
    </source>
</evidence>
<sequence length="160" mass="17814">MRILKITALIGAALWLSACRQEKVVETPPPAPVYVPPPLISLELARPVLKNKRGPVGANINFINISPSTYQYILFRTTAYDKNGKIVKPRKSRDHRAYLRVAGPIPPGEYSSGHNWENTWKGTNVQCIDIDHVEIVFADGSIEEASGDRLTKLNTESCFN</sequence>